<evidence type="ECO:0000256" key="6">
    <source>
        <dbReference type="ARBA" id="ARBA00022989"/>
    </source>
</evidence>
<dbReference type="Proteomes" id="UP000289794">
    <property type="component" value="Chromosome"/>
</dbReference>
<evidence type="ECO:0000256" key="5">
    <source>
        <dbReference type="ARBA" id="ARBA00022692"/>
    </source>
</evidence>
<reference evidence="11 12" key="1">
    <citation type="submission" date="2019-01" db="EMBL/GenBank/DDBJ databases">
        <title>PMF-metabolizing Aryl O-demethylase.</title>
        <authorList>
            <person name="Kim M."/>
        </authorList>
    </citation>
    <scope>NUCLEOTIDE SEQUENCE [LARGE SCALE GENOMIC DNA]</scope>
    <source>
        <strain evidence="11 12">PMF1</strain>
    </source>
</reference>
<comment type="subcellular location">
    <subcellularLocation>
        <location evidence="1">Cell inner membrane</location>
        <topology evidence="1">Multi-pass membrane protein</topology>
    </subcellularLocation>
</comment>
<keyword evidence="4" id="KW-0997">Cell inner membrane</keyword>
<keyword evidence="2" id="KW-0813">Transport</keyword>
<feature type="transmembrane region" description="Helical" evidence="9">
    <location>
        <begin position="127"/>
        <end position="149"/>
    </location>
</feature>
<dbReference type="GO" id="GO:0005886">
    <property type="term" value="C:plasma membrane"/>
    <property type="evidence" value="ECO:0007669"/>
    <property type="project" value="UniProtKB-SubCell"/>
</dbReference>
<keyword evidence="3" id="KW-1003">Cell membrane</keyword>
<evidence type="ECO:0000256" key="8">
    <source>
        <dbReference type="ARBA" id="ARBA00038436"/>
    </source>
</evidence>
<evidence type="ECO:0000256" key="4">
    <source>
        <dbReference type="ARBA" id="ARBA00022519"/>
    </source>
</evidence>
<evidence type="ECO:0000313" key="12">
    <source>
        <dbReference type="Proteomes" id="UP000289794"/>
    </source>
</evidence>
<evidence type="ECO:0000313" key="11">
    <source>
        <dbReference type="EMBL" id="QBE97373.1"/>
    </source>
</evidence>
<dbReference type="AlphaFoldDB" id="A0A4P6M1M7"/>
<feature type="transmembrane region" description="Helical" evidence="9">
    <location>
        <begin position="41"/>
        <end position="62"/>
    </location>
</feature>
<feature type="domain" description="Tripartite ATP-independent periplasmic transporters DctQ component" evidence="10">
    <location>
        <begin position="21"/>
        <end position="146"/>
    </location>
</feature>
<dbReference type="InterPro" id="IPR007387">
    <property type="entry name" value="TRAP_DctQ"/>
</dbReference>
<gene>
    <name evidence="11" type="primary">yiaM</name>
    <name evidence="11" type="ORF">PMF13cell1_02929</name>
</gene>
<keyword evidence="6 9" id="KW-1133">Transmembrane helix</keyword>
<evidence type="ECO:0000256" key="9">
    <source>
        <dbReference type="SAM" id="Phobius"/>
    </source>
</evidence>
<name>A0A4P6M1M7_9FIRM</name>
<evidence type="ECO:0000256" key="2">
    <source>
        <dbReference type="ARBA" id="ARBA00022448"/>
    </source>
</evidence>
<accession>A0A4P6M1M7</accession>
<dbReference type="InterPro" id="IPR055348">
    <property type="entry name" value="DctQ"/>
</dbReference>
<dbReference type="RefSeq" id="WP_130181193.1">
    <property type="nucleotide sequence ID" value="NZ_CP035945.1"/>
</dbReference>
<keyword evidence="5 9" id="KW-0812">Transmembrane</keyword>
<evidence type="ECO:0000256" key="3">
    <source>
        <dbReference type="ARBA" id="ARBA00022475"/>
    </source>
</evidence>
<protein>
    <submittedName>
        <fullName evidence="11">2,3-diketo-L-gulonate TRAP transporter small permease protein YiaM</fullName>
    </submittedName>
</protein>
<evidence type="ECO:0000256" key="7">
    <source>
        <dbReference type="ARBA" id="ARBA00023136"/>
    </source>
</evidence>
<proteinExistence type="inferred from homology"/>
<dbReference type="GO" id="GO:0022857">
    <property type="term" value="F:transmembrane transporter activity"/>
    <property type="evidence" value="ECO:0007669"/>
    <property type="project" value="TreeGrafter"/>
</dbReference>
<evidence type="ECO:0000259" key="10">
    <source>
        <dbReference type="Pfam" id="PF04290"/>
    </source>
</evidence>
<organism evidence="11 12">
    <name type="scientific">Blautia producta</name>
    <dbReference type="NCBI Taxonomy" id="33035"/>
    <lineage>
        <taxon>Bacteria</taxon>
        <taxon>Bacillati</taxon>
        <taxon>Bacillota</taxon>
        <taxon>Clostridia</taxon>
        <taxon>Lachnospirales</taxon>
        <taxon>Lachnospiraceae</taxon>
        <taxon>Blautia</taxon>
    </lineage>
</organism>
<feature type="transmembrane region" description="Helical" evidence="9">
    <location>
        <begin position="83"/>
        <end position="107"/>
    </location>
</feature>
<keyword evidence="7 9" id="KW-0472">Membrane</keyword>
<feature type="transmembrane region" description="Helical" evidence="9">
    <location>
        <begin position="12"/>
        <end position="35"/>
    </location>
</feature>
<sequence>MLKRICVNIEEIIAGIALCIMSVATVFNVFCRLFLSKSYPWAEEISYFCFAWLIFVGASAVYKRYQHSSIDILVRVFPVKLKVVVTMFSMVVQIVCIGAAAYLSLVYSINAWTRKTPIMNIPYTFEALAMTVGFGLMFIHAIFFCINVVRYQDYFHTRPIYKGIFTVETVEDMVLEERGQTEERGEGR</sequence>
<dbReference type="KEGG" id="bpro:PMF13cell1_02929"/>
<dbReference type="PANTHER" id="PTHR35011">
    <property type="entry name" value="2,3-DIKETO-L-GULONATE TRAP TRANSPORTER SMALL PERMEASE PROTEIN YIAM"/>
    <property type="match status" value="1"/>
</dbReference>
<dbReference type="Pfam" id="PF04290">
    <property type="entry name" value="DctQ"/>
    <property type="match status" value="1"/>
</dbReference>
<comment type="similarity">
    <text evidence="8">Belongs to the TRAP transporter small permease family.</text>
</comment>
<dbReference type="EMBL" id="CP035945">
    <property type="protein sequence ID" value="QBE97373.1"/>
    <property type="molecule type" value="Genomic_DNA"/>
</dbReference>
<evidence type="ECO:0000256" key="1">
    <source>
        <dbReference type="ARBA" id="ARBA00004429"/>
    </source>
</evidence>
<dbReference type="GO" id="GO:0015740">
    <property type="term" value="P:C4-dicarboxylate transport"/>
    <property type="evidence" value="ECO:0007669"/>
    <property type="project" value="TreeGrafter"/>
</dbReference>
<dbReference type="PANTHER" id="PTHR35011:SF2">
    <property type="entry name" value="2,3-DIKETO-L-GULONATE TRAP TRANSPORTER SMALL PERMEASE PROTEIN YIAM"/>
    <property type="match status" value="1"/>
</dbReference>